<evidence type="ECO:0000313" key="4">
    <source>
        <dbReference type="Proteomes" id="UP001431449"/>
    </source>
</evidence>
<dbReference type="Gene3D" id="1.40.20.10">
    <property type="entry name" value="CHAD domain"/>
    <property type="match status" value="1"/>
</dbReference>
<dbReference type="Pfam" id="PF05235">
    <property type="entry name" value="CHAD"/>
    <property type="match status" value="1"/>
</dbReference>
<protein>
    <submittedName>
        <fullName evidence="3">CHAD domain-containing protein</fullName>
    </submittedName>
</protein>
<name>A0ABT0GHN0_9GAMM</name>
<keyword evidence="4" id="KW-1185">Reference proteome</keyword>
<comment type="caution">
    <text evidence="3">The sequence shown here is derived from an EMBL/GenBank/DDBJ whole genome shotgun (WGS) entry which is preliminary data.</text>
</comment>
<dbReference type="RefSeq" id="WP_248208947.1">
    <property type="nucleotide sequence ID" value="NZ_JALNMH010000008.1"/>
</dbReference>
<reference evidence="3" key="1">
    <citation type="submission" date="2022-04" db="EMBL/GenBank/DDBJ databases">
        <title>Lysobacter sp. CAU 1642 isolated from sea sand.</title>
        <authorList>
            <person name="Kim W."/>
        </authorList>
    </citation>
    <scope>NUCLEOTIDE SEQUENCE</scope>
    <source>
        <strain evidence="3">CAU 1642</strain>
    </source>
</reference>
<organism evidence="3 4">
    <name type="scientific">Pseudomarimonas salicorniae</name>
    <dbReference type="NCBI Taxonomy" id="2933270"/>
    <lineage>
        <taxon>Bacteria</taxon>
        <taxon>Pseudomonadati</taxon>
        <taxon>Pseudomonadota</taxon>
        <taxon>Gammaproteobacteria</taxon>
        <taxon>Lysobacterales</taxon>
        <taxon>Lysobacteraceae</taxon>
        <taxon>Pseudomarimonas</taxon>
    </lineage>
</organism>
<evidence type="ECO:0000313" key="3">
    <source>
        <dbReference type="EMBL" id="MCK7594040.1"/>
    </source>
</evidence>
<dbReference type="EMBL" id="JALNMH010000008">
    <property type="protein sequence ID" value="MCK7594040.1"/>
    <property type="molecule type" value="Genomic_DNA"/>
</dbReference>
<feature type="region of interest" description="Disordered" evidence="1">
    <location>
        <begin position="275"/>
        <end position="302"/>
    </location>
</feature>
<sequence>MSELSTPGQWLAKLASDELAQLVRELVKARKGKDSGVHKARKALQRLRGLLRLARTTAPEWHARVDGQLRHVRRRLGRLRDAAVRAELVGSMRDNGLPAEQQAPVDTAVAALVEAHRACWTGLDPAFWDRIDRSVARHLAAFDRWPLPEVSESAIHEALEKERRKAGLAAAKALGHVQRNRRHEMRRLLRRYAAMRKAAAYVLRQRDPGCKALVEAARELGVEGDLWLTATALRVSAGKEQTRALRSALEKHRRALCKKHDGELASLRRGLLSRRQAGHAARAKSARKAEKAARAAAGGADK</sequence>
<dbReference type="InterPro" id="IPR007899">
    <property type="entry name" value="CHAD_dom"/>
</dbReference>
<dbReference type="Proteomes" id="UP001431449">
    <property type="component" value="Unassembled WGS sequence"/>
</dbReference>
<accession>A0ABT0GHN0</accession>
<gene>
    <name evidence="3" type="ORF">M0G41_10180</name>
</gene>
<dbReference type="SMART" id="SM00880">
    <property type="entry name" value="CHAD"/>
    <property type="match status" value="1"/>
</dbReference>
<evidence type="ECO:0000259" key="2">
    <source>
        <dbReference type="SMART" id="SM00880"/>
    </source>
</evidence>
<proteinExistence type="predicted"/>
<evidence type="ECO:0000256" key="1">
    <source>
        <dbReference type="SAM" id="MobiDB-lite"/>
    </source>
</evidence>
<feature type="domain" description="CHAD" evidence="2">
    <location>
        <begin position="14"/>
        <end position="259"/>
    </location>
</feature>
<dbReference type="InterPro" id="IPR038186">
    <property type="entry name" value="CHAD_dom_sf"/>
</dbReference>